<dbReference type="GeneTree" id="ENSGT00950000182810"/>
<dbReference type="STRING" id="8128.ENSONIP00000002440"/>
<evidence type="ECO:0000313" key="4">
    <source>
        <dbReference type="Proteomes" id="UP000005207"/>
    </source>
</evidence>
<dbReference type="PANTHER" id="PTHR11158">
    <property type="entry name" value="MSF1/PX19 RELATED"/>
    <property type="match status" value="1"/>
</dbReference>
<name>I3J0Q0_ORENI</name>
<proteinExistence type="predicted"/>
<dbReference type="GO" id="GO:0005758">
    <property type="term" value="C:mitochondrial intermembrane space"/>
    <property type="evidence" value="ECO:0007669"/>
    <property type="project" value="InterPro"/>
</dbReference>
<dbReference type="InParanoid" id="I3J0Q0"/>
<dbReference type="PROSITE" id="PS50904">
    <property type="entry name" value="PRELI_MSF1"/>
    <property type="match status" value="1"/>
</dbReference>
<feature type="coiled-coil region" evidence="1">
    <location>
        <begin position="213"/>
        <end position="240"/>
    </location>
</feature>
<dbReference type="Proteomes" id="UP000005207">
    <property type="component" value="Linkage group LG20"/>
</dbReference>
<dbReference type="InterPro" id="IPR037365">
    <property type="entry name" value="Slowmo/Ups"/>
</dbReference>
<dbReference type="InterPro" id="IPR006797">
    <property type="entry name" value="PRELI/MSF1_dom"/>
</dbReference>
<sequence>MDCSGRQGAAALSASRGSIAAKTVKGFSLSPSFLPLSAVTLPFVAGSRAVTEKSVKMKIWTSEHIFNHPWETVTKAAMQKYPNPMNPSVFGVDVMDRSVDTEGRLHSTRLLSTEWGLPALAKSMFGVTRTCTYVQEHSVVDPKQQTFELQSTNISFTNLVSVDEKLTYKPHPQDPEKTVLTQEALISVKGVSLSNHLEGLMAKTISVNASKGREAMEWVIRRLNTEIEELTATARGTMRSPMAAAVADK</sequence>
<reference evidence="3" key="2">
    <citation type="submission" date="2025-08" db="UniProtKB">
        <authorList>
            <consortium name="Ensembl"/>
        </authorList>
    </citation>
    <scope>IDENTIFICATION</scope>
</reference>
<dbReference type="OMA" id="PKQQTFE"/>
<reference evidence="3" key="3">
    <citation type="submission" date="2025-09" db="UniProtKB">
        <authorList>
            <consortium name="Ensembl"/>
        </authorList>
    </citation>
    <scope>IDENTIFICATION</scope>
</reference>
<dbReference type="eggNOG" id="KOG3336">
    <property type="taxonomic scope" value="Eukaryota"/>
</dbReference>
<dbReference type="OrthoDB" id="407630at2759"/>
<accession>I3J0Q0</accession>
<dbReference type="Pfam" id="PF04707">
    <property type="entry name" value="PRELI"/>
    <property type="match status" value="1"/>
</dbReference>
<dbReference type="Ensembl" id="ENSONIT00000002441.2">
    <property type="protein sequence ID" value="ENSONIP00000002440.1"/>
    <property type="gene ID" value="ENSONIG00000001949.2"/>
</dbReference>
<organism evidence="3 4">
    <name type="scientific">Oreochromis niloticus</name>
    <name type="common">Nile tilapia</name>
    <name type="synonym">Tilapia nilotica</name>
    <dbReference type="NCBI Taxonomy" id="8128"/>
    <lineage>
        <taxon>Eukaryota</taxon>
        <taxon>Metazoa</taxon>
        <taxon>Chordata</taxon>
        <taxon>Craniata</taxon>
        <taxon>Vertebrata</taxon>
        <taxon>Euteleostomi</taxon>
        <taxon>Actinopterygii</taxon>
        <taxon>Neopterygii</taxon>
        <taxon>Teleostei</taxon>
        <taxon>Neoteleostei</taxon>
        <taxon>Acanthomorphata</taxon>
        <taxon>Ovalentaria</taxon>
        <taxon>Cichlomorphae</taxon>
        <taxon>Cichliformes</taxon>
        <taxon>Cichlidae</taxon>
        <taxon>African cichlids</taxon>
        <taxon>Pseudocrenilabrinae</taxon>
        <taxon>Oreochromini</taxon>
        <taxon>Oreochromis</taxon>
    </lineage>
</organism>
<dbReference type="KEGG" id="onl:100709084"/>
<evidence type="ECO:0000259" key="2">
    <source>
        <dbReference type="PROSITE" id="PS50904"/>
    </source>
</evidence>
<gene>
    <name evidence="3" type="primary">PRELID3B</name>
</gene>
<evidence type="ECO:0000313" key="3">
    <source>
        <dbReference type="Ensembl" id="ENSONIP00000002440.1"/>
    </source>
</evidence>
<reference evidence="4" key="1">
    <citation type="submission" date="2012-01" db="EMBL/GenBank/DDBJ databases">
        <title>The Genome Sequence of Oreochromis niloticus (Nile Tilapia).</title>
        <authorList>
            <consortium name="Broad Institute Genome Assembly Team"/>
            <consortium name="Broad Institute Sequencing Platform"/>
            <person name="Di Palma F."/>
            <person name="Johnson J."/>
            <person name="Lander E.S."/>
            <person name="Lindblad-Toh K."/>
        </authorList>
    </citation>
    <scope>NUCLEOTIDE SEQUENCE [LARGE SCALE GENOMIC DNA]</scope>
</reference>
<feature type="domain" description="PRELI/MSF1" evidence="2">
    <location>
        <begin position="57"/>
        <end position="228"/>
    </location>
</feature>
<keyword evidence="1" id="KW-0175">Coiled coil</keyword>
<keyword evidence="4" id="KW-1185">Reference proteome</keyword>
<dbReference type="AlphaFoldDB" id="I3J0Q0"/>
<evidence type="ECO:0000256" key="1">
    <source>
        <dbReference type="SAM" id="Coils"/>
    </source>
</evidence>
<dbReference type="HOGENOM" id="CLU_067902_7_0_1"/>
<protein>
    <submittedName>
        <fullName evidence="3">PRELI domain containing 3B</fullName>
    </submittedName>
</protein>